<accession>A0A839T7B8</accession>
<proteinExistence type="predicted"/>
<gene>
    <name evidence="1" type="ORF">FHR87_003808</name>
</gene>
<dbReference type="RefSeq" id="WP_183168205.1">
    <property type="nucleotide sequence ID" value="NZ_JACHXI010000037.1"/>
</dbReference>
<evidence type="ECO:0000313" key="2">
    <source>
        <dbReference type="Proteomes" id="UP000549250"/>
    </source>
</evidence>
<dbReference type="SUPFAM" id="SSF53850">
    <property type="entry name" value="Periplasmic binding protein-like II"/>
    <property type="match status" value="1"/>
</dbReference>
<sequence length="340" mass="37393">MKKLFPIPFFRGCIAVSLAASVLWAWTPAWAEGRIRIANQFGINELMLHVVKDRHLIENHGAAEGLQIKVEWLQIAGGAAINDALLSGSADIGSVGIAPMLTLWDRTLGRQNIRAVAALGAMPNYLLSRNPLVKSIADLCDKDRIAVPAVIVSQQARTLQYAAAQLYGDADYKHFDHLTMSLPHPDAAAAMLAGGSEINTHFANAPFQNQELKDPAVHKVLDSFDVFGGPQTGIVVMSTQTFHDENPRTYRAFLGALDEAAKIINADRKAAASAYLRVMKSKLPLPLVEEVVQDPQVTFTMAPQNSLKLAQFLHRVGQLKNRPESWHDYFFPEVYFLEGS</sequence>
<dbReference type="EMBL" id="JACHXI010000037">
    <property type="protein sequence ID" value="MBB3105371.1"/>
    <property type="molecule type" value="Genomic_DNA"/>
</dbReference>
<name>A0A839T7B8_AZOMA</name>
<dbReference type="PANTHER" id="PTHR30024:SF2">
    <property type="entry name" value="ABC TRANSPORTER SUBSTRATE-BINDING PROTEIN"/>
    <property type="match status" value="1"/>
</dbReference>
<dbReference type="AlphaFoldDB" id="A0A839T7B8"/>
<dbReference type="Pfam" id="PF13379">
    <property type="entry name" value="NMT1_2"/>
    <property type="match status" value="1"/>
</dbReference>
<dbReference type="Gene3D" id="3.40.190.10">
    <property type="entry name" value="Periplasmic binding protein-like II"/>
    <property type="match status" value="2"/>
</dbReference>
<dbReference type="PANTHER" id="PTHR30024">
    <property type="entry name" value="ALIPHATIC SULFONATES-BINDING PROTEIN-RELATED"/>
    <property type="match status" value="1"/>
</dbReference>
<protein>
    <submittedName>
        <fullName evidence="1">NitT/TauT family transport system substrate-binding protein</fullName>
    </submittedName>
</protein>
<comment type="caution">
    <text evidence="1">The sequence shown here is derived from an EMBL/GenBank/DDBJ whole genome shotgun (WGS) entry which is preliminary data.</text>
</comment>
<keyword evidence="2" id="KW-1185">Reference proteome</keyword>
<organism evidence="1 2">
    <name type="scientific">Azomonas macrocytogenes</name>
    <name type="common">Azotobacter macrocytogenes</name>
    <dbReference type="NCBI Taxonomy" id="69962"/>
    <lineage>
        <taxon>Bacteria</taxon>
        <taxon>Pseudomonadati</taxon>
        <taxon>Pseudomonadota</taxon>
        <taxon>Gammaproteobacteria</taxon>
        <taxon>Pseudomonadales</taxon>
        <taxon>Pseudomonadaceae</taxon>
        <taxon>Azomonas</taxon>
    </lineage>
</organism>
<dbReference type="Proteomes" id="UP000549250">
    <property type="component" value="Unassembled WGS sequence"/>
</dbReference>
<reference evidence="1 2" key="1">
    <citation type="submission" date="2020-08" db="EMBL/GenBank/DDBJ databases">
        <title>Genomic Encyclopedia of Type Strains, Phase III (KMG-III): the genomes of soil and plant-associated and newly described type strains.</title>
        <authorList>
            <person name="Whitman W."/>
        </authorList>
    </citation>
    <scope>NUCLEOTIDE SEQUENCE [LARGE SCALE GENOMIC DNA]</scope>
    <source>
        <strain evidence="1 2">CECT 4462</strain>
    </source>
</reference>
<evidence type="ECO:0000313" key="1">
    <source>
        <dbReference type="EMBL" id="MBB3105371.1"/>
    </source>
</evidence>